<evidence type="ECO:0000256" key="8">
    <source>
        <dbReference type="ARBA" id="ARBA00023180"/>
    </source>
</evidence>
<feature type="chain" id="PRO_5043853138" description="Spondin domain-containing protein" evidence="10">
    <location>
        <begin position="22"/>
        <end position="510"/>
    </location>
</feature>
<feature type="compositionally biased region" description="Basic and acidic residues" evidence="9">
    <location>
        <begin position="319"/>
        <end position="328"/>
    </location>
</feature>
<comment type="caution">
    <text evidence="12">The sequence shown here is derived from an EMBL/GenBank/DDBJ whole genome shotgun (WGS) entry which is preliminary data.</text>
</comment>
<dbReference type="Pfam" id="PF06468">
    <property type="entry name" value="Spond_N"/>
    <property type="match status" value="1"/>
</dbReference>
<dbReference type="FunFam" id="2.20.100.10:FF:000134">
    <property type="entry name" value="Uncharacterized protein"/>
    <property type="match status" value="1"/>
</dbReference>
<accession>A0AAV2I5Q4</accession>
<dbReference type="PANTHER" id="PTHR11311:SF15">
    <property type="entry name" value="SPONDIN-2"/>
    <property type="match status" value="1"/>
</dbReference>
<dbReference type="NCBIfam" id="NF038123">
    <property type="entry name" value="NF038123_dom"/>
    <property type="match status" value="1"/>
</dbReference>
<dbReference type="SMART" id="SM00209">
    <property type="entry name" value="TSP1"/>
    <property type="match status" value="1"/>
</dbReference>
<evidence type="ECO:0000256" key="5">
    <source>
        <dbReference type="ARBA" id="ARBA00022729"/>
    </source>
</evidence>
<evidence type="ECO:0000256" key="9">
    <source>
        <dbReference type="SAM" id="MobiDB-lite"/>
    </source>
</evidence>
<dbReference type="PANTHER" id="PTHR11311">
    <property type="entry name" value="SPONDIN"/>
    <property type="match status" value="1"/>
</dbReference>
<dbReference type="AlphaFoldDB" id="A0AAV2I5Q4"/>
<gene>
    <name evidence="12" type="ORF">GSLYS_00015640001</name>
</gene>
<dbReference type="GO" id="GO:0007155">
    <property type="term" value="P:cell adhesion"/>
    <property type="evidence" value="ECO:0007669"/>
    <property type="project" value="UniProtKB-KW"/>
</dbReference>
<dbReference type="PROSITE" id="PS51020">
    <property type="entry name" value="SPONDIN"/>
    <property type="match status" value="1"/>
</dbReference>
<feature type="compositionally biased region" description="Polar residues" evidence="9">
    <location>
        <begin position="276"/>
        <end position="296"/>
    </location>
</feature>
<evidence type="ECO:0000256" key="10">
    <source>
        <dbReference type="SAM" id="SignalP"/>
    </source>
</evidence>
<evidence type="ECO:0000256" key="4">
    <source>
        <dbReference type="ARBA" id="ARBA00022723"/>
    </source>
</evidence>
<evidence type="ECO:0000256" key="7">
    <source>
        <dbReference type="ARBA" id="ARBA00023157"/>
    </source>
</evidence>
<dbReference type="InterPro" id="IPR009465">
    <property type="entry name" value="Spondin_N"/>
</dbReference>
<keyword evidence="2" id="KW-0964">Secreted</keyword>
<feature type="signal peptide" evidence="10">
    <location>
        <begin position="1"/>
        <end position="21"/>
    </location>
</feature>
<comment type="subcellular location">
    <subcellularLocation>
        <location evidence="1">Secreted</location>
        <location evidence="1">Extracellular space</location>
        <location evidence="1">Extracellular matrix</location>
    </subcellularLocation>
</comment>
<dbReference type="Gene3D" id="2.60.40.2130">
    <property type="entry name" value="F-spondin domain"/>
    <property type="match status" value="1"/>
</dbReference>
<keyword evidence="7" id="KW-1015">Disulfide bond</keyword>
<feature type="region of interest" description="Disordered" evidence="9">
    <location>
        <begin position="255"/>
        <end position="418"/>
    </location>
</feature>
<reference evidence="12 13" key="1">
    <citation type="submission" date="2024-04" db="EMBL/GenBank/DDBJ databases">
        <authorList>
            <consortium name="Genoscope - CEA"/>
            <person name="William W."/>
        </authorList>
    </citation>
    <scope>NUCLEOTIDE SEQUENCE [LARGE SCALE GENOMIC DNA]</scope>
</reference>
<dbReference type="Proteomes" id="UP001497497">
    <property type="component" value="Unassembled WGS sequence"/>
</dbReference>
<dbReference type="InterPro" id="IPR000884">
    <property type="entry name" value="TSP1_rpt"/>
</dbReference>
<dbReference type="Gene3D" id="2.20.100.10">
    <property type="entry name" value="Thrombospondin type-1 (TSP1) repeat"/>
    <property type="match status" value="1"/>
</dbReference>
<dbReference type="PROSITE" id="PS50092">
    <property type="entry name" value="TSP1"/>
    <property type="match status" value="1"/>
</dbReference>
<keyword evidence="4" id="KW-0479">Metal-binding</keyword>
<sequence>MDLKMVIVMLALMALTLHCDGSKKKPRRTKRTQATCRPNSMVRYRLTLHALWSKTVFPKMFPTYRPHAQWSTLVGRSHGPEFEMWVEGRNASTGVRLFAEQGDMNQLDSASTQGYKQVLDSFSAPPIPQSVGQTSAIIFLDGRHSRISFMMKIIPSPDWFIGVSGLDLCANGRWKDHVEVDLHPMDSGTDRGLTFTSPNWATEPYEPISSITSSFPNHPASSFNYPEYEELPRIAYVELDITSEYRHRQDFLQLPENSLPNGMKHEPQKDGHYQKSQESLTPEQVPTTNAAQMRSTSDAEPKEKTRHPASVFSSMFHVENADTTDRESPAATDAGPSPQNDPTNEDVLVSLPHTSTPDARKTDATESAKKSEAAKSRFTLLEMKMGLGRMGRPSEGRKLNYPGVQDTDSQSSKVFSGSEEKSQVEAVINCEVADWAPWSPCSVSCSFGTQERTRQVVQIPQNGGSNCPLLRENKACGSMRSCNWDYFSTFGSSGVKRKVREGRVRRANLE</sequence>
<evidence type="ECO:0000313" key="13">
    <source>
        <dbReference type="Proteomes" id="UP001497497"/>
    </source>
</evidence>
<organism evidence="12 13">
    <name type="scientific">Lymnaea stagnalis</name>
    <name type="common">Great pond snail</name>
    <name type="synonym">Helix stagnalis</name>
    <dbReference type="NCBI Taxonomy" id="6523"/>
    <lineage>
        <taxon>Eukaryota</taxon>
        <taxon>Metazoa</taxon>
        <taxon>Spiralia</taxon>
        <taxon>Lophotrochozoa</taxon>
        <taxon>Mollusca</taxon>
        <taxon>Gastropoda</taxon>
        <taxon>Heterobranchia</taxon>
        <taxon>Euthyneura</taxon>
        <taxon>Panpulmonata</taxon>
        <taxon>Hygrophila</taxon>
        <taxon>Lymnaeoidea</taxon>
        <taxon>Lymnaeidae</taxon>
        <taxon>Lymnaea</taxon>
    </lineage>
</organism>
<evidence type="ECO:0000313" key="12">
    <source>
        <dbReference type="EMBL" id="CAL1542034.1"/>
    </source>
</evidence>
<feature type="domain" description="Spondin" evidence="11">
    <location>
        <begin position="32"/>
        <end position="219"/>
    </location>
</feature>
<feature type="compositionally biased region" description="Basic and acidic residues" evidence="9">
    <location>
        <begin position="263"/>
        <end position="275"/>
    </location>
</feature>
<proteinExistence type="predicted"/>
<keyword evidence="5 10" id="KW-0732">Signal</keyword>
<evidence type="ECO:0000256" key="6">
    <source>
        <dbReference type="ARBA" id="ARBA00022889"/>
    </source>
</evidence>
<dbReference type="GO" id="GO:0046872">
    <property type="term" value="F:metal ion binding"/>
    <property type="evidence" value="ECO:0007669"/>
    <property type="project" value="UniProtKB-KW"/>
</dbReference>
<dbReference type="EMBL" id="CAXITT010000467">
    <property type="protein sequence ID" value="CAL1542034.1"/>
    <property type="molecule type" value="Genomic_DNA"/>
</dbReference>
<evidence type="ECO:0000256" key="1">
    <source>
        <dbReference type="ARBA" id="ARBA00004498"/>
    </source>
</evidence>
<keyword evidence="3" id="KW-0272">Extracellular matrix</keyword>
<evidence type="ECO:0000256" key="3">
    <source>
        <dbReference type="ARBA" id="ARBA00022530"/>
    </source>
</evidence>
<dbReference type="Pfam" id="PF19028">
    <property type="entry name" value="TSP1_spondin"/>
    <property type="match status" value="1"/>
</dbReference>
<keyword evidence="8" id="KW-0325">Glycoprotein</keyword>
<keyword evidence="13" id="KW-1185">Reference proteome</keyword>
<dbReference type="InterPro" id="IPR036383">
    <property type="entry name" value="TSP1_rpt_sf"/>
</dbReference>
<dbReference type="SUPFAM" id="SSF82895">
    <property type="entry name" value="TSP-1 type 1 repeat"/>
    <property type="match status" value="1"/>
</dbReference>
<name>A0AAV2I5Q4_LYMST</name>
<keyword evidence="6" id="KW-0130">Cell adhesion</keyword>
<feature type="compositionally biased region" description="Polar residues" evidence="9">
    <location>
        <begin position="406"/>
        <end position="415"/>
    </location>
</feature>
<dbReference type="InterPro" id="IPR038678">
    <property type="entry name" value="Spondin_N_sf"/>
</dbReference>
<evidence type="ECO:0000256" key="2">
    <source>
        <dbReference type="ARBA" id="ARBA00022525"/>
    </source>
</evidence>
<protein>
    <recommendedName>
        <fullName evidence="11">Spondin domain-containing protein</fullName>
    </recommendedName>
</protein>
<evidence type="ECO:0000259" key="11">
    <source>
        <dbReference type="PROSITE" id="PS51020"/>
    </source>
</evidence>
<dbReference type="InterPro" id="IPR051418">
    <property type="entry name" value="Spondin/Thrombospondin_T1"/>
</dbReference>
<dbReference type="InterPro" id="IPR044004">
    <property type="entry name" value="TSP1_spondin_dom"/>
</dbReference>
<feature type="compositionally biased region" description="Basic and acidic residues" evidence="9">
    <location>
        <begin position="358"/>
        <end position="375"/>
    </location>
</feature>